<evidence type="ECO:0000313" key="4">
    <source>
        <dbReference type="EMBL" id="QLL58551.1"/>
    </source>
</evidence>
<evidence type="ECO:0000256" key="2">
    <source>
        <dbReference type="SAM" id="SignalP"/>
    </source>
</evidence>
<dbReference type="InterPro" id="IPR026444">
    <property type="entry name" value="Secre_tail"/>
</dbReference>
<organism evidence="4 5">
    <name type="scientific">Empedobacter falsenii</name>
    <dbReference type="NCBI Taxonomy" id="343874"/>
    <lineage>
        <taxon>Bacteria</taxon>
        <taxon>Pseudomonadati</taxon>
        <taxon>Bacteroidota</taxon>
        <taxon>Flavobacteriia</taxon>
        <taxon>Flavobacteriales</taxon>
        <taxon>Weeksellaceae</taxon>
        <taxon>Empedobacter</taxon>
    </lineage>
</organism>
<proteinExistence type="predicted"/>
<dbReference type="EMBL" id="CP040908">
    <property type="protein sequence ID" value="QLL58551.1"/>
    <property type="molecule type" value="Genomic_DNA"/>
</dbReference>
<keyword evidence="1 2" id="KW-0732">Signal</keyword>
<feature type="domain" description="Secretion system C-terminal sorting" evidence="3">
    <location>
        <begin position="97"/>
        <end position="162"/>
    </location>
</feature>
<dbReference type="NCBIfam" id="TIGR04183">
    <property type="entry name" value="Por_Secre_tail"/>
    <property type="match status" value="1"/>
</dbReference>
<accession>A0A7H9DUZ3</accession>
<dbReference type="AlphaFoldDB" id="A0A7H9DUZ3"/>
<keyword evidence="5" id="KW-1185">Reference proteome</keyword>
<evidence type="ECO:0000256" key="1">
    <source>
        <dbReference type="ARBA" id="ARBA00022729"/>
    </source>
</evidence>
<gene>
    <name evidence="4" type="ORF">FH779_10815</name>
</gene>
<dbReference type="KEGG" id="efal:FH779_10815"/>
<feature type="chain" id="PRO_5028884519" evidence="2">
    <location>
        <begin position="26"/>
        <end position="162"/>
    </location>
</feature>
<sequence length="162" mass="18451">MKLNNKFLIRFLFAIFLFVSYNACAQTNIVINYYTGTQQQYAVEDSGKLFFSNDNLIIKTSLESTEINIPVSIISKITFKNSLAVEDIKQNREQIIIYPNPATNYFKISSKEAKSTLNIYNSVGQLVLSKVYKKNEDINVSNLLPGIYFIKVNGSTLKLIKK</sequence>
<evidence type="ECO:0000259" key="3">
    <source>
        <dbReference type="Pfam" id="PF18962"/>
    </source>
</evidence>
<protein>
    <submittedName>
        <fullName evidence="4">T9SS type A sorting domain-containing protein</fullName>
    </submittedName>
</protein>
<dbReference type="RefSeq" id="WP_180904688.1">
    <property type="nucleotide sequence ID" value="NZ_CP040908.1"/>
</dbReference>
<dbReference type="GeneID" id="78401956"/>
<dbReference type="Proteomes" id="UP000510643">
    <property type="component" value="Chromosome"/>
</dbReference>
<reference evidence="4 5" key="1">
    <citation type="submission" date="2019-06" db="EMBL/GenBank/DDBJ databases">
        <title>Emergence of pandrug resistant Empedobacter falsenii in China.</title>
        <authorList>
            <person name="Dong N."/>
            <person name="Chen S."/>
            <person name="Zhang R."/>
        </authorList>
    </citation>
    <scope>NUCLEOTIDE SEQUENCE [LARGE SCALE GENOMIC DNA]</scope>
    <source>
        <strain evidence="4 5">1681-1</strain>
    </source>
</reference>
<dbReference type="Pfam" id="PF18962">
    <property type="entry name" value="Por_Secre_tail"/>
    <property type="match status" value="1"/>
</dbReference>
<name>A0A7H9DUZ3_9FLAO</name>
<feature type="signal peptide" evidence="2">
    <location>
        <begin position="1"/>
        <end position="25"/>
    </location>
</feature>
<evidence type="ECO:0000313" key="5">
    <source>
        <dbReference type="Proteomes" id="UP000510643"/>
    </source>
</evidence>